<protein>
    <submittedName>
        <fullName evidence="1">Uncharacterized protein</fullName>
    </submittedName>
</protein>
<dbReference type="Proteomes" id="UP001497522">
    <property type="component" value="Chromosome 11"/>
</dbReference>
<keyword evidence="2" id="KW-1185">Reference proteome</keyword>
<reference evidence="1" key="1">
    <citation type="submission" date="2024-03" db="EMBL/GenBank/DDBJ databases">
        <authorList>
            <consortium name="ELIXIR-Norway"/>
            <consortium name="Elixir Norway"/>
        </authorList>
    </citation>
    <scope>NUCLEOTIDE SEQUENCE</scope>
</reference>
<gene>
    <name evidence="1" type="ORF">CSSPJE1EN2_LOCUS3177</name>
</gene>
<accession>A0ABP1ACB8</accession>
<evidence type="ECO:0000313" key="1">
    <source>
        <dbReference type="EMBL" id="CAK9860182.1"/>
    </source>
</evidence>
<proteinExistence type="predicted"/>
<evidence type="ECO:0000313" key="2">
    <source>
        <dbReference type="Proteomes" id="UP001497522"/>
    </source>
</evidence>
<dbReference type="EMBL" id="OZ023712">
    <property type="protein sequence ID" value="CAK9860182.1"/>
    <property type="molecule type" value="Genomic_DNA"/>
</dbReference>
<organism evidence="1 2">
    <name type="scientific">Sphagnum jensenii</name>
    <dbReference type="NCBI Taxonomy" id="128206"/>
    <lineage>
        <taxon>Eukaryota</taxon>
        <taxon>Viridiplantae</taxon>
        <taxon>Streptophyta</taxon>
        <taxon>Embryophyta</taxon>
        <taxon>Bryophyta</taxon>
        <taxon>Sphagnophytina</taxon>
        <taxon>Sphagnopsida</taxon>
        <taxon>Sphagnales</taxon>
        <taxon>Sphagnaceae</taxon>
        <taxon>Sphagnum</taxon>
    </lineage>
</organism>
<name>A0ABP1ACB8_9BRYO</name>
<sequence length="104" mass="11695">MSRSVEQISNTEALCCSAALHLTISGNKQEKEDEKALEQQPSIECAFQLVQGNKETIHEIDDFGSFLLQFSFQHFTKFDLPQNHQSPIRRLSTFEECSSAAEGS</sequence>